<organism evidence="11">
    <name type="scientific">Bacillus sp. BS1807G30</name>
    <dbReference type="NCBI Taxonomy" id="3153756"/>
    <lineage>
        <taxon>Bacteria</taxon>
        <taxon>Bacillati</taxon>
        <taxon>Bacillota</taxon>
        <taxon>Bacilli</taxon>
        <taxon>Bacillales</taxon>
        <taxon>Bacillaceae</taxon>
        <taxon>Bacillus</taxon>
    </lineage>
</organism>
<proteinExistence type="inferred from homology"/>
<dbReference type="GO" id="GO:0035443">
    <property type="term" value="P:tripeptide transmembrane transport"/>
    <property type="evidence" value="ECO:0007669"/>
    <property type="project" value="UniProtKB-ARBA"/>
</dbReference>
<name>A0AAU7FM22_9BACI</name>
<feature type="transmembrane region" description="Helical" evidence="9">
    <location>
        <begin position="292"/>
        <end position="309"/>
    </location>
</feature>
<feature type="transmembrane region" description="Helical" evidence="9">
    <location>
        <begin position="232"/>
        <end position="253"/>
    </location>
</feature>
<reference evidence="11" key="1">
    <citation type="submission" date="2024-05" db="EMBL/GenBank/DDBJ databases">
        <authorList>
            <person name="Liu Z."/>
        </authorList>
    </citation>
    <scope>NUCLEOTIDE SEQUENCE</scope>
    <source>
        <strain evidence="11">BS1807G30</strain>
    </source>
</reference>
<evidence type="ECO:0000256" key="6">
    <source>
        <dbReference type="ARBA" id="ARBA00022989"/>
    </source>
</evidence>
<dbReference type="InterPro" id="IPR000109">
    <property type="entry name" value="POT_fam"/>
</dbReference>
<dbReference type="RefSeq" id="WP_348936480.1">
    <property type="nucleotide sequence ID" value="NZ_CP157353.1"/>
</dbReference>
<feature type="domain" description="Major facilitator superfamily (MFS) profile" evidence="10">
    <location>
        <begin position="24"/>
        <end position="490"/>
    </location>
</feature>
<evidence type="ECO:0000256" key="5">
    <source>
        <dbReference type="ARBA" id="ARBA00022692"/>
    </source>
</evidence>
<dbReference type="FunFam" id="1.20.1250.20:FF:000017">
    <property type="entry name" value="Dipeptide and tripeptide permease A"/>
    <property type="match status" value="1"/>
</dbReference>
<protein>
    <submittedName>
        <fullName evidence="11">Peptide MFS transporter</fullName>
    </submittedName>
</protein>
<keyword evidence="6 9" id="KW-1133">Transmembrane helix</keyword>
<dbReference type="PANTHER" id="PTHR23517">
    <property type="entry name" value="RESISTANCE PROTEIN MDTM, PUTATIVE-RELATED-RELATED"/>
    <property type="match status" value="1"/>
</dbReference>
<dbReference type="Gene3D" id="1.20.1250.20">
    <property type="entry name" value="MFS general substrate transporter like domains"/>
    <property type="match status" value="1"/>
</dbReference>
<dbReference type="PANTHER" id="PTHR23517:SF15">
    <property type="entry name" value="PROTON-DEPENDENT OLIGOPEPTIDE FAMILY TRANSPORT PROTEIN"/>
    <property type="match status" value="1"/>
</dbReference>
<feature type="transmembrane region" description="Helical" evidence="9">
    <location>
        <begin position="438"/>
        <end position="459"/>
    </location>
</feature>
<evidence type="ECO:0000256" key="9">
    <source>
        <dbReference type="SAM" id="Phobius"/>
    </source>
</evidence>
<evidence type="ECO:0000256" key="2">
    <source>
        <dbReference type="ARBA" id="ARBA00005982"/>
    </source>
</evidence>
<dbReference type="AlphaFoldDB" id="A0AAU7FM22"/>
<dbReference type="SUPFAM" id="SSF103473">
    <property type="entry name" value="MFS general substrate transporter"/>
    <property type="match status" value="1"/>
</dbReference>
<dbReference type="InterPro" id="IPR018456">
    <property type="entry name" value="PTR2_symporter_CS"/>
</dbReference>
<dbReference type="InterPro" id="IPR020846">
    <property type="entry name" value="MFS_dom"/>
</dbReference>
<keyword evidence="3 8" id="KW-0813">Transport</keyword>
<gene>
    <name evidence="11" type="ORF">ABG082_02050</name>
</gene>
<accession>A0AAU7FM22</accession>
<dbReference type="CDD" id="cd17346">
    <property type="entry name" value="MFS_DtpA_like"/>
    <property type="match status" value="1"/>
</dbReference>
<evidence type="ECO:0000259" key="10">
    <source>
        <dbReference type="PROSITE" id="PS50850"/>
    </source>
</evidence>
<evidence type="ECO:0000313" key="11">
    <source>
        <dbReference type="EMBL" id="XBM04574.1"/>
    </source>
</evidence>
<dbReference type="GO" id="GO:0071916">
    <property type="term" value="F:dipeptide transmembrane transporter activity"/>
    <property type="evidence" value="ECO:0007669"/>
    <property type="project" value="UniProtKB-ARBA"/>
</dbReference>
<feature type="transmembrane region" description="Helical" evidence="9">
    <location>
        <begin position="97"/>
        <end position="114"/>
    </location>
</feature>
<comment type="subcellular location">
    <subcellularLocation>
        <location evidence="1">Cell membrane</location>
        <topology evidence="1">Multi-pass membrane protein</topology>
    </subcellularLocation>
    <subcellularLocation>
        <location evidence="8">Membrane</location>
        <topology evidence="8">Multi-pass membrane protein</topology>
    </subcellularLocation>
</comment>
<dbReference type="GO" id="GO:0042937">
    <property type="term" value="F:tripeptide transmembrane transporter activity"/>
    <property type="evidence" value="ECO:0007669"/>
    <property type="project" value="UniProtKB-ARBA"/>
</dbReference>
<evidence type="ECO:0000256" key="8">
    <source>
        <dbReference type="RuleBase" id="RU003755"/>
    </source>
</evidence>
<dbReference type="GO" id="GO:0015333">
    <property type="term" value="F:peptide:proton symporter activity"/>
    <property type="evidence" value="ECO:0007669"/>
    <property type="project" value="UniProtKB-ARBA"/>
</dbReference>
<dbReference type="PROSITE" id="PS01023">
    <property type="entry name" value="PTR2_2"/>
    <property type="match status" value="1"/>
</dbReference>
<dbReference type="NCBIfam" id="TIGR00924">
    <property type="entry name" value="yjdL_sub1_fam"/>
    <property type="match status" value="1"/>
</dbReference>
<dbReference type="EMBL" id="CP157353">
    <property type="protein sequence ID" value="XBM04574.1"/>
    <property type="molecule type" value="Genomic_DNA"/>
</dbReference>
<dbReference type="GO" id="GO:0005886">
    <property type="term" value="C:plasma membrane"/>
    <property type="evidence" value="ECO:0007669"/>
    <property type="project" value="UniProtKB-SubCell"/>
</dbReference>
<dbReference type="Pfam" id="PF00854">
    <property type="entry name" value="PTR2"/>
    <property type="match status" value="1"/>
</dbReference>
<feature type="transmembrane region" description="Helical" evidence="9">
    <location>
        <begin position="185"/>
        <end position="205"/>
    </location>
</feature>
<comment type="similarity">
    <text evidence="2 8">Belongs to the major facilitator superfamily. Proton-dependent oligopeptide transporter (POT/PTR) (TC 2.A.17) family.</text>
</comment>
<feature type="transmembrane region" description="Helical" evidence="9">
    <location>
        <begin position="259"/>
        <end position="280"/>
    </location>
</feature>
<dbReference type="InterPro" id="IPR036259">
    <property type="entry name" value="MFS_trans_sf"/>
</dbReference>
<dbReference type="PROSITE" id="PS01022">
    <property type="entry name" value="PTR2_1"/>
    <property type="match status" value="1"/>
</dbReference>
<keyword evidence="7 9" id="KW-0472">Membrane</keyword>
<dbReference type="InterPro" id="IPR005279">
    <property type="entry name" value="Dipep/tripep_permease"/>
</dbReference>
<feature type="transmembrane region" description="Helical" evidence="9">
    <location>
        <begin position="160"/>
        <end position="179"/>
    </location>
</feature>
<dbReference type="PROSITE" id="PS50850">
    <property type="entry name" value="MFS"/>
    <property type="match status" value="1"/>
</dbReference>
<keyword evidence="5 8" id="KW-0812">Transmembrane</keyword>
<feature type="transmembrane region" description="Helical" evidence="9">
    <location>
        <begin position="465"/>
        <end position="485"/>
    </location>
</feature>
<evidence type="ECO:0000256" key="3">
    <source>
        <dbReference type="ARBA" id="ARBA00022448"/>
    </source>
</evidence>
<feature type="transmembrane region" description="Helical" evidence="9">
    <location>
        <begin position="71"/>
        <end position="88"/>
    </location>
</feature>
<feature type="transmembrane region" description="Helical" evidence="9">
    <location>
        <begin position="397"/>
        <end position="417"/>
    </location>
</feature>
<evidence type="ECO:0000256" key="1">
    <source>
        <dbReference type="ARBA" id="ARBA00004651"/>
    </source>
</evidence>
<evidence type="ECO:0000256" key="7">
    <source>
        <dbReference type="ARBA" id="ARBA00023136"/>
    </source>
</evidence>
<feature type="transmembrane region" description="Helical" evidence="9">
    <location>
        <begin position="370"/>
        <end position="391"/>
    </location>
</feature>
<feature type="transmembrane region" description="Helical" evidence="9">
    <location>
        <begin position="337"/>
        <end position="358"/>
    </location>
</feature>
<sequence length="497" mass="54189">MSTIDHDKIVKSVPQKGFFGHPKGLYTLFFTEFWERFSYYGMRALLIYYMYTEVTKGGLGFDQTTANSIMSVYGALVYMSGIIGGWLADRVFGSSNTVFYGGVFIMLGHVILALPSGATALFISMGLIIIGTGLLKPNVSNIVGDLYTKTDPRRDSGFSIFYMGINMGGFIAPLIVGTLGQKVNFHLGFSLAAVGMLVGLITFVITKKPNLGLAGTYVTNPLSAAERKNFKIFGTLIVIVLAVFAVIGIQTGALTINLFTWFVSVLGVLIPIVYFIVMYFSKKTSAVEQSRVLAYIPLFLAAVMFWAIQEQGSNILATYADQRTNLNFLGMTLASSWFQSLNPIFIVLLSPVFAWLWVRLGKKQPSTPIKFSLGLLFAGLSFIIMIIPAYMSGPNTLVSPLWLVLSFFLVVIGELCLSPVGLSATTKLAPAAFSAQTMSLWFLSNAMAQAINAQVVKLFDKVPETVYFGIIGMLAIVLCGVMLLLTPVIKKAMKGVH</sequence>
<evidence type="ECO:0000256" key="4">
    <source>
        <dbReference type="ARBA" id="ARBA00022475"/>
    </source>
</evidence>
<keyword evidence="4" id="KW-1003">Cell membrane</keyword>
<dbReference type="InterPro" id="IPR050171">
    <property type="entry name" value="MFS_Transporters"/>
</dbReference>